<dbReference type="Gene3D" id="3.10.180.10">
    <property type="entry name" value="2,3-Dihydroxybiphenyl 1,2-Dioxygenase, domain 1"/>
    <property type="match status" value="1"/>
</dbReference>
<dbReference type="Pfam" id="PF18029">
    <property type="entry name" value="Glyoxalase_6"/>
    <property type="match status" value="1"/>
</dbReference>
<evidence type="ECO:0000313" key="3">
    <source>
        <dbReference type="Proteomes" id="UP000481360"/>
    </source>
</evidence>
<evidence type="ECO:0000313" key="2">
    <source>
        <dbReference type="EMBL" id="NGY65213.1"/>
    </source>
</evidence>
<dbReference type="PROSITE" id="PS51819">
    <property type="entry name" value="VOC"/>
    <property type="match status" value="1"/>
</dbReference>
<comment type="caution">
    <text evidence="2">The sequence shown here is derived from an EMBL/GenBank/DDBJ whole genome shotgun (WGS) entry which is preliminary data.</text>
</comment>
<dbReference type="AlphaFoldDB" id="A0A7C9VVS5"/>
<name>A0A7C9VVS5_9PSEU</name>
<dbReference type="InterPro" id="IPR037523">
    <property type="entry name" value="VOC_core"/>
</dbReference>
<dbReference type="RefSeq" id="WP_166054027.1">
    <property type="nucleotide sequence ID" value="NZ_JAAMPJ010000015.1"/>
</dbReference>
<dbReference type="EMBL" id="JAAMPJ010000015">
    <property type="protein sequence ID" value="NGY65213.1"/>
    <property type="molecule type" value="Genomic_DNA"/>
</dbReference>
<proteinExistence type="predicted"/>
<organism evidence="2 3">
    <name type="scientific">Lentzea alba</name>
    <dbReference type="NCBI Taxonomy" id="2714351"/>
    <lineage>
        <taxon>Bacteria</taxon>
        <taxon>Bacillati</taxon>
        <taxon>Actinomycetota</taxon>
        <taxon>Actinomycetes</taxon>
        <taxon>Pseudonocardiales</taxon>
        <taxon>Pseudonocardiaceae</taxon>
        <taxon>Lentzea</taxon>
    </lineage>
</organism>
<accession>A0A7C9VVS5</accession>
<dbReference type="InterPro" id="IPR029068">
    <property type="entry name" value="Glyas_Bleomycin-R_OHBP_Dase"/>
</dbReference>
<dbReference type="PANTHER" id="PTHR35908:SF1">
    <property type="entry name" value="CONSERVED PROTEIN"/>
    <property type="match status" value="1"/>
</dbReference>
<feature type="domain" description="VOC" evidence="1">
    <location>
        <begin position="3"/>
        <end position="112"/>
    </location>
</feature>
<dbReference type="SUPFAM" id="SSF54593">
    <property type="entry name" value="Glyoxalase/Bleomycin resistance protein/Dihydroxybiphenyl dioxygenase"/>
    <property type="match status" value="1"/>
</dbReference>
<dbReference type="InterPro" id="IPR041581">
    <property type="entry name" value="Glyoxalase_6"/>
</dbReference>
<dbReference type="PANTHER" id="PTHR35908">
    <property type="entry name" value="HYPOTHETICAL FUSION PROTEIN"/>
    <property type="match status" value="1"/>
</dbReference>
<sequence>MVHIGTVVVHVADVHRAAKFWAEALGYELRDGPIGDETPVLVPKDGHGQPIALDDSDRMHFDLHTADEDEQRAEVERLLALGARRVPWTYPPDAAFTVLADTEGNLFCVVNTGKG</sequence>
<protein>
    <submittedName>
        <fullName evidence="2">VOC family protein</fullName>
    </submittedName>
</protein>
<reference evidence="2 3" key="1">
    <citation type="submission" date="2020-03" db="EMBL/GenBank/DDBJ databases">
        <title>Isolation and identification of active actinomycetes.</title>
        <authorList>
            <person name="Sun X."/>
        </authorList>
    </citation>
    <scope>NUCLEOTIDE SEQUENCE [LARGE SCALE GENOMIC DNA]</scope>
    <source>
        <strain evidence="2 3">NEAU-D13</strain>
    </source>
</reference>
<dbReference type="Proteomes" id="UP000481360">
    <property type="component" value="Unassembled WGS sequence"/>
</dbReference>
<evidence type="ECO:0000259" key="1">
    <source>
        <dbReference type="PROSITE" id="PS51819"/>
    </source>
</evidence>
<keyword evidence="3" id="KW-1185">Reference proteome</keyword>
<gene>
    <name evidence="2" type="ORF">G7043_40580</name>
</gene>